<evidence type="ECO:0000313" key="4">
    <source>
        <dbReference type="EMBL" id="SDW95343.1"/>
    </source>
</evidence>
<reference evidence="4 5" key="1">
    <citation type="submission" date="2016-10" db="EMBL/GenBank/DDBJ databases">
        <authorList>
            <person name="de Groot N.N."/>
        </authorList>
    </citation>
    <scope>NUCLEOTIDE SEQUENCE [LARGE SCALE GENOMIC DNA]</scope>
    <source>
        <strain evidence="4 5">DSM 23126</strain>
    </source>
</reference>
<feature type="transmembrane region" description="Helical" evidence="2">
    <location>
        <begin position="12"/>
        <end position="31"/>
    </location>
</feature>
<gene>
    <name evidence="4" type="ORF">SAMN05421781_2877</name>
</gene>
<organism evidence="4 5">
    <name type="scientific">Marinococcus luteus</name>
    <dbReference type="NCBI Taxonomy" id="1122204"/>
    <lineage>
        <taxon>Bacteria</taxon>
        <taxon>Bacillati</taxon>
        <taxon>Bacillota</taxon>
        <taxon>Bacilli</taxon>
        <taxon>Bacillales</taxon>
        <taxon>Bacillaceae</taxon>
        <taxon>Marinococcus</taxon>
    </lineage>
</organism>
<dbReference type="OrthoDB" id="5447051at2"/>
<accession>A0A1H2XR44</accession>
<keyword evidence="2" id="KW-0472">Membrane</keyword>
<keyword evidence="2" id="KW-0812">Transmembrane</keyword>
<dbReference type="Pfam" id="PF13400">
    <property type="entry name" value="Tad"/>
    <property type="match status" value="1"/>
</dbReference>
<evidence type="ECO:0000256" key="1">
    <source>
        <dbReference type="SAM" id="MobiDB-lite"/>
    </source>
</evidence>
<proteinExistence type="predicted"/>
<dbReference type="EMBL" id="FNNC01000007">
    <property type="protein sequence ID" value="SDW95343.1"/>
    <property type="molecule type" value="Genomic_DNA"/>
</dbReference>
<keyword evidence="5" id="KW-1185">Reference proteome</keyword>
<feature type="region of interest" description="Disordered" evidence="1">
    <location>
        <begin position="190"/>
        <end position="211"/>
    </location>
</feature>
<evidence type="ECO:0000313" key="5">
    <source>
        <dbReference type="Proteomes" id="UP000199488"/>
    </source>
</evidence>
<name>A0A1H2XR44_9BACI</name>
<evidence type="ECO:0000259" key="3">
    <source>
        <dbReference type="Pfam" id="PF13400"/>
    </source>
</evidence>
<sequence length="298" mass="32306">MKAWIKNEKGNALILMAIGLGMATAMCGVVIDGGHLYKTQSSLQKTVNATALSGAQELMNSEEEVSNVVDEVLGAHGESESLYNMDVLEEQSLRVELERPTDVFFSSLFGVETVDINASANVEVAAVGEASGAAPFGINEETDLVFNETYDLKVDSGDSTGGNFGILALEGPGAKTYEETLKNGYDEPLRIGDEVDTQTGNISGPTERGVNHRIDNCPSGDIYDRDCDRVMLIPVYAPIGNKDNYREVEIRGFAYFYLEERMNKNDDSVRGRFIKRVGGGTIVEGSASRGAYTTRLTQ</sequence>
<dbReference type="STRING" id="1122204.SAMN05421781_2877"/>
<dbReference type="RefSeq" id="WP_091616547.1">
    <property type="nucleotide sequence ID" value="NZ_FNNC01000007.1"/>
</dbReference>
<feature type="domain" description="Putative Flp pilus-assembly TadG-like N-terminal" evidence="3">
    <location>
        <begin position="10"/>
        <end position="56"/>
    </location>
</feature>
<dbReference type="AlphaFoldDB" id="A0A1H2XR44"/>
<keyword evidence="2" id="KW-1133">Transmembrane helix</keyword>
<dbReference type="Proteomes" id="UP000199488">
    <property type="component" value="Unassembled WGS sequence"/>
</dbReference>
<evidence type="ECO:0000256" key="2">
    <source>
        <dbReference type="SAM" id="Phobius"/>
    </source>
</evidence>
<protein>
    <submittedName>
        <fullName evidence="4">Putative Flp pilus-assembly TadE/G-like</fullName>
    </submittedName>
</protein>
<dbReference type="InterPro" id="IPR028087">
    <property type="entry name" value="Tad_N"/>
</dbReference>